<dbReference type="SUPFAM" id="SSF69322">
    <property type="entry name" value="Tricorn protease domain 2"/>
    <property type="match status" value="1"/>
</dbReference>
<dbReference type="Pfam" id="PF21101">
    <property type="entry name" value="YqgU"/>
    <property type="match status" value="1"/>
</dbReference>
<evidence type="ECO:0000313" key="4">
    <source>
        <dbReference type="Proteomes" id="UP001175097"/>
    </source>
</evidence>
<name>A0ABT8JV39_9BACL</name>
<evidence type="ECO:0000313" key="3">
    <source>
        <dbReference type="EMBL" id="MDN4609033.1"/>
    </source>
</evidence>
<keyword evidence="4" id="KW-1185">Reference proteome</keyword>
<dbReference type="InterPro" id="IPR048421">
    <property type="entry name" value="YqgU_beta-prop"/>
</dbReference>
<dbReference type="PROSITE" id="PS51257">
    <property type="entry name" value="PROKAR_LIPOPROTEIN"/>
    <property type="match status" value="1"/>
</dbReference>
<dbReference type="RefSeq" id="WP_301245555.1">
    <property type="nucleotide sequence ID" value="NZ_JAROCC010000018.1"/>
</dbReference>
<protein>
    <recommendedName>
        <fullName evidence="2">YqgU-like 6-bladed beta-propeller domain-containing protein</fullName>
    </recommendedName>
</protein>
<accession>A0ABT8JV39</accession>
<comment type="caution">
    <text evidence="3">The sequence shown here is derived from an EMBL/GenBank/DDBJ whole genome shotgun (WGS) entry which is preliminary data.</text>
</comment>
<dbReference type="Proteomes" id="UP001175097">
    <property type="component" value="Unassembled WGS sequence"/>
</dbReference>
<sequence length="372" mass="42102">MNRVMIILLISVLVAVAGCSTEEKDSVVAPDNEKPLEPNDEAVEENNVAPLPPPVFIADPSLFHFIADWITDSEILYVEKGNGVYQIKSFNFDTGASNLVYEDESFITDIMVHPSLDYLLVHTSDQSDFAIVKMVALDGTVQHQVEINSTELAIEWNDMDPEMIVFTAFHEDWSFDLFVFNGHTGNLSIIELDDPFPKWIGERQIANMLFAEHPLDGGEIIILHTDTGKINSLGVDNVIYFDSFEDRLLIVQSHQADNFSFSLRDYDGTIFAEWDMPAVSNYSEWVIPEVEWINRDRFLYKGALQSGQLDELASAFNLYLYEEGNSNLITEGLDAEPVACSPSGKRCLNGYTFEELLEVETGVRRKWIEFDK</sequence>
<evidence type="ECO:0000256" key="1">
    <source>
        <dbReference type="SAM" id="SignalP"/>
    </source>
</evidence>
<reference evidence="3" key="1">
    <citation type="submission" date="2023-03" db="EMBL/GenBank/DDBJ databases">
        <title>MT1 and MT2 Draft Genomes of Novel Species.</title>
        <authorList>
            <person name="Venkateswaran K."/>
        </authorList>
    </citation>
    <scope>NUCLEOTIDE SEQUENCE</scope>
    <source>
        <strain evidence="3">F6_3S_P_2</strain>
    </source>
</reference>
<keyword evidence="1" id="KW-0732">Signal</keyword>
<gene>
    <name evidence="3" type="ORF">P5G49_16345</name>
</gene>
<evidence type="ECO:0000259" key="2">
    <source>
        <dbReference type="Pfam" id="PF21101"/>
    </source>
</evidence>
<feature type="chain" id="PRO_5045528452" description="YqgU-like 6-bladed beta-propeller domain-containing protein" evidence="1">
    <location>
        <begin position="18"/>
        <end position="372"/>
    </location>
</feature>
<organism evidence="3 4">
    <name type="scientific">Sporosarcina highlanderae</name>
    <dbReference type="NCBI Taxonomy" id="3035916"/>
    <lineage>
        <taxon>Bacteria</taxon>
        <taxon>Bacillati</taxon>
        <taxon>Bacillota</taxon>
        <taxon>Bacilli</taxon>
        <taxon>Bacillales</taxon>
        <taxon>Caryophanaceae</taxon>
        <taxon>Sporosarcina</taxon>
    </lineage>
</organism>
<feature type="signal peptide" evidence="1">
    <location>
        <begin position="1"/>
        <end position="17"/>
    </location>
</feature>
<feature type="domain" description="YqgU-like 6-bladed beta-propeller" evidence="2">
    <location>
        <begin position="91"/>
        <end position="350"/>
    </location>
</feature>
<dbReference type="EMBL" id="JAROCC010000018">
    <property type="protein sequence ID" value="MDN4609033.1"/>
    <property type="molecule type" value="Genomic_DNA"/>
</dbReference>
<proteinExistence type="predicted"/>